<name>A0A4U1EFC4_MONMO</name>
<accession>A0A4U1EFC4</accession>
<dbReference type="EMBL" id="RWIC01001699">
    <property type="protein sequence ID" value="TKC34852.1"/>
    <property type="molecule type" value="Genomic_DNA"/>
</dbReference>
<comment type="caution">
    <text evidence="3">The sequence shown here is derived from an EMBL/GenBank/DDBJ whole genome shotgun (WGS) entry which is preliminary data.</text>
</comment>
<feature type="coiled-coil region" evidence="1">
    <location>
        <begin position="326"/>
        <end position="357"/>
    </location>
</feature>
<evidence type="ECO:0000313" key="3">
    <source>
        <dbReference type="EMBL" id="TKC34852.1"/>
    </source>
</evidence>
<feature type="compositionally biased region" description="Polar residues" evidence="2">
    <location>
        <begin position="183"/>
        <end position="194"/>
    </location>
</feature>
<sequence>MPSLNQTWPELNQSSEQWETFSERSSSSQTLTQFDSNIAPADPDTAIVHPVPIRMTPSKIHMQEMELKRTGSDHTNPTSPLLVKTADLSEENKINSSVKFASGNTVDGYSSSDSFTSDPEQIGNNVTRQRSSSLDMNRTFSVTTGQQQAGVVAQPPAVPPRPQPSQAAGPVVHRPVDADGLITHTSTSPQQIPEQPNFADFSQFEVFAASNVNEEQDDEAEKHPEVLPVEKASDPASSLRVAKTDSKIEEKTAASAPANVSKGTTPLAPPPKPVRRRLKSEDELRPEVDEHTQKTGVLAAVLASQPSIPRSVGKDKKAIQASIRRNKETNTVLARLNSELQQQLKDVLEERISLEVQLEQLRPFSHL</sequence>
<organism evidence="3 4">
    <name type="scientific">Monodon monoceros</name>
    <name type="common">Narwhal</name>
    <name type="synonym">Ceratodon monodon</name>
    <dbReference type="NCBI Taxonomy" id="40151"/>
    <lineage>
        <taxon>Eukaryota</taxon>
        <taxon>Metazoa</taxon>
        <taxon>Chordata</taxon>
        <taxon>Craniata</taxon>
        <taxon>Vertebrata</taxon>
        <taxon>Euteleostomi</taxon>
        <taxon>Mammalia</taxon>
        <taxon>Eutheria</taxon>
        <taxon>Laurasiatheria</taxon>
        <taxon>Artiodactyla</taxon>
        <taxon>Whippomorpha</taxon>
        <taxon>Cetacea</taxon>
        <taxon>Odontoceti</taxon>
        <taxon>Monodontidae</taxon>
        <taxon>Monodon</taxon>
    </lineage>
</organism>
<feature type="region of interest" description="Disordered" evidence="2">
    <location>
        <begin position="145"/>
        <end position="296"/>
    </location>
</feature>
<reference evidence="4" key="1">
    <citation type="journal article" date="2019" name="IScience">
        <title>Narwhal Genome Reveals Long-Term Low Genetic Diversity despite Current Large Abundance Size.</title>
        <authorList>
            <person name="Westbury M.V."/>
            <person name="Petersen B."/>
            <person name="Garde E."/>
            <person name="Heide-Jorgensen M.P."/>
            <person name="Lorenzen E.D."/>
        </authorList>
    </citation>
    <scope>NUCLEOTIDE SEQUENCE [LARGE SCALE GENOMIC DNA]</scope>
</reference>
<evidence type="ECO:0008006" key="5">
    <source>
        <dbReference type="Google" id="ProtNLM"/>
    </source>
</evidence>
<dbReference type="AlphaFoldDB" id="A0A4U1EFC4"/>
<feature type="compositionally biased region" description="Basic and acidic residues" evidence="2">
    <location>
        <begin position="279"/>
        <end position="293"/>
    </location>
</feature>
<feature type="region of interest" description="Disordered" evidence="2">
    <location>
        <begin position="109"/>
        <end position="133"/>
    </location>
</feature>
<evidence type="ECO:0000313" key="4">
    <source>
        <dbReference type="Proteomes" id="UP000308365"/>
    </source>
</evidence>
<gene>
    <name evidence="3" type="ORF">EI555_015024</name>
</gene>
<feature type="region of interest" description="Disordered" evidence="2">
    <location>
        <begin position="1"/>
        <end position="30"/>
    </location>
</feature>
<feature type="compositionally biased region" description="Basic and acidic residues" evidence="2">
    <location>
        <begin position="242"/>
        <end position="252"/>
    </location>
</feature>
<dbReference type="Proteomes" id="UP000308365">
    <property type="component" value="Unassembled WGS sequence"/>
</dbReference>
<evidence type="ECO:0000256" key="2">
    <source>
        <dbReference type="SAM" id="MobiDB-lite"/>
    </source>
</evidence>
<proteinExistence type="predicted"/>
<evidence type="ECO:0000256" key="1">
    <source>
        <dbReference type="SAM" id="Coils"/>
    </source>
</evidence>
<feature type="compositionally biased region" description="Low complexity" evidence="2">
    <location>
        <begin position="146"/>
        <end position="155"/>
    </location>
</feature>
<protein>
    <recommendedName>
        <fullName evidence="5">RalBP1-associated Eps domain-containing protein 1</fullName>
    </recommendedName>
</protein>
<keyword evidence="1" id="KW-0175">Coiled coil</keyword>